<evidence type="ECO:0000259" key="3">
    <source>
        <dbReference type="PROSITE" id="PS50977"/>
    </source>
</evidence>
<protein>
    <submittedName>
        <fullName evidence="4">TetR/AcrR family transcriptional regulator</fullName>
    </submittedName>
</protein>
<dbReference type="SUPFAM" id="SSF48498">
    <property type="entry name" value="Tetracyclin repressor-like, C-terminal domain"/>
    <property type="match status" value="1"/>
</dbReference>
<keyword evidence="1 2" id="KW-0238">DNA-binding</keyword>
<feature type="domain" description="HTH tetR-type" evidence="3">
    <location>
        <begin position="21"/>
        <end position="81"/>
    </location>
</feature>
<dbReference type="InterPro" id="IPR009057">
    <property type="entry name" value="Homeodomain-like_sf"/>
</dbReference>
<dbReference type="PANTHER" id="PTHR30055:SF222">
    <property type="entry name" value="REGULATORY PROTEIN"/>
    <property type="match status" value="1"/>
</dbReference>
<proteinExistence type="predicted"/>
<dbReference type="RefSeq" id="WP_289214956.1">
    <property type="nucleotide sequence ID" value="NZ_JAPVRC010000002.1"/>
</dbReference>
<dbReference type="InterPro" id="IPR050109">
    <property type="entry name" value="HTH-type_TetR-like_transc_reg"/>
</dbReference>
<keyword evidence="5" id="KW-1185">Reference proteome</keyword>
<dbReference type="PROSITE" id="PS50977">
    <property type="entry name" value="HTH_TETR_2"/>
    <property type="match status" value="1"/>
</dbReference>
<dbReference type="Proteomes" id="UP001596494">
    <property type="component" value="Unassembled WGS sequence"/>
</dbReference>
<dbReference type="InterPro" id="IPR001647">
    <property type="entry name" value="HTH_TetR"/>
</dbReference>
<name>A0ABW2K6Y8_9BACI</name>
<gene>
    <name evidence="4" type="ORF">ACFQMN_17075</name>
</gene>
<dbReference type="PRINTS" id="PR00455">
    <property type="entry name" value="HTHTETR"/>
</dbReference>
<evidence type="ECO:0000256" key="1">
    <source>
        <dbReference type="ARBA" id="ARBA00023125"/>
    </source>
</evidence>
<dbReference type="PANTHER" id="PTHR30055">
    <property type="entry name" value="HTH-TYPE TRANSCRIPTIONAL REGULATOR RUTR"/>
    <property type="match status" value="1"/>
</dbReference>
<organism evidence="4 5">
    <name type="scientific">Halobacillus campisalis</name>
    <dbReference type="NCBI Taxonomy" id="435909"/>
    <lineage>
        <taxon>Bacteria</taxon>
        <taxon>Bacillati</taxon>
        <taxon>Bacillota</taxon>
        <taxon>Bacilli</taxon>
        <taxon>Bacillales</taxon>
        <taxon>Bacillaceae</taxon>
        <taxon>Halobacillus</taxon>
    </lineage>
</organism>
<reference evidence="5" key="1">
    <citation type="journal article" date="2019" name="Int. J. Syst. Evol. Microbiol.">
        <title>The Global Catalogue of Microorganisms (GCM) 10K type strain sequencing project: providing services to taxonomists for standard genome sequencing and annotation.</title>
        <authorList>
            <consortium name="The Broad Institute Genomics Platform"/>
            <consortium name="The Broad Institute Genome Sequencing Center for Infectious Disease"/>
            <person name="Wu L."/>
            <person name="Ma J."/>
        </authorList>
    </citation>
    <scope>NUCLEOTIDE SEQUENCE [LARGE SCALE GENOMIC DNA]</scope>
    <source>
        <strain evidence="5">CCUG 73951</strain>
    </source>
</reference>
<evidence type="ECO:0000313" key="4">
    <source>
        <dbReference type="EMBL" id="MFC7322579.1"/>
    </source>
</evidence>
<dbReference type="Gene3D" id="1.10.357.10">
    <property type="entry name" value="Tetracycline Repressor, domain 2"/>
    <property type="match status" value="1"/>
</dbReference>
<evidence type="ECO:0000313" key="5">
    <source>
        <dbReference type="Proteomes" id="UP001596494"/>
    </source>
</evidence>
<accession>A0ABW2K6Y8</accession>
<dbReference type="SUPFAM" id="SSF46689">
    <property type="entry name" value="Homeodomain-like"/>
    <property type="match status" value="1"/>
</dbReference>
<comment type="caution">
    <text evidence="4">The sequence shown here is derived from an EMBL/GenBank/DDBJ whole genome shotgun (WGS) entry which is preliminary data.</text>
</comment>
<dbReference type="EMBL" id="JBHTBY010000017">
    <property type="protein sequence ID" value="MFC7322579.1"/>
    <property type="molecule type" value="Genomic_DNA"/>
</dbReference>
<sequence>MDKQDYLQHLINAGEEDVQLTPKQAKILEAAIEIFAEKGYAATSTSEIAKKAGVAEGTIFRHYKTKKELLISIVTPGIIKLTVPFFADQFVSEVFKERSESYEQLLRKIIRNRFEFVQKNVPLLKIIIQEMAFHEELKQSFQSIFIKKIFPKFDEAVTQFKKDGLIVDYPSSSIIRFTMTTIIGFIITRFLILPEAEWDDDEEIDRTIRMLMHGIQPDS</sequence>
<dbReference type="Pfam" id="PF00440">
    <property type="entry name" value="TetR_N"/>
    <property type="match status" value="1"/>
</dbReference>
<dbReference type="InterPro" id="IPR036271">
    <property type="entry name" value="Tet_transcr_reg_TetR-rel_C_sf"/>
</dbReference>
<feature type="DNA-binding region" description="H-T-H motif" evidence="2">
    <location>
        <begin position="44"/>
        <end position="63"/>
    </location>
</feature>
<evidence type="ECO:0000256" key="2">
    <source>
        <dbReference type="PROSITE-ProRule" id="PRU00335"/>
    </source>
</evidence>